<dbReference type="AlphaFoldDB" id="A0ABD3GQQ5"/>
<accession>A0ABD3GQQ5</accession>
<proteinExistence type="predicted"/>
<evidence type="ECO:0000313" key="3">
    <source>
        <dbReference type="Proteomes" id="UP001633002"/>
    </source>
</evidence>
<sequence>MAGGKKGGKKVKRTGARRSCRRNGQWRQYSTLPLQSLRKRSASLSTNKLHELDLFTVIMGQWPRISADPALAENVWEAGFNSIFSDIDGRRAVGLNPNKILQVAHLSVGEKFGKHINESVEHGGTCYRAHSALRRDRVLQQTQCKAS</sequence>
<protein>
    <submittedName>
        <fullName evidence="2">Uncharacterized protein</fullName>
    </submittedName>
</protein>
<evidence type="ECO:0000313" key="2">
    <source>
        <dbReference type="EMBL" id="KAL3680802.1"/>
    </source>
</evidence>
<feature type="compositionally biased region" description="Basic residues" evidence="1">
    <location>
        <begin position="1"/>
        <end position="21"/>
    </location>
</feature>
<name>A0ABD3GQQ5_9MARC</name>
<keyword evidence="3" id="KW-1185">Reference proteome</keyword>
<dbReference type="Proteomes" id="UP001633002">
    <property type="component" value="Unassembled WGS sequence"/>
</dbReference>
<comment type="caution">
    <text evidence="2">The sequence shown here is derived from an EMBL/GenBank/DDBJ whole genome shotgun (WGS) entry which is preliminary data.</text>
</comment>
<dbReference type="EMBL" id="JBJQOH010000007">
    <property type="protein sequence ID" value="KAL3680802.1"/>
    <property type="molecule type" value="Genomic_DNA"/>
</dbReference>
<organism evidence="2 3">
    <name type="scientific">Riccia sorocarpa</name>
    <dbReference type="NCBI Taxonomy" id="122646"/>
    <lineage>
        <taxon>Eukaryota</taxon>
        <taxon>Viridiplantae</taxon>
        <taxon>Streptophyta</taxon>
        <taxon>Embryophyta</taxon>
        <taxon>Marchantiophyta</taxon>
        <taxon>Marchantiopsida</taxon>
        <taxon>Marchantiidae</taxon>
        <taxon>Marchantiales</taxon>
        <taxon>Ricciaceae</taxon>
        <taxon>Riccia</taxon>
    </lineage>
</organism>
<evidence type="ECO:0000256" key="1">
    <source>
        <dbReference type="SAM" id="MobiDB-lite"/>
    </source>
</evidence>
<gene>
    <name evidence="2" type="ORF">R1sor_023758</name>
</gene>
<reference evidence="2 3" key="1">
    <citation type="submission" date="2024-09" db="EMBL/GenBank/DDBJ databases">
        <title>Chromosome-scale assembly of Riccia sorocarpa.</title>
        <authorList>
            <person name="Paukszto L."/>
        </authorList>
    </citation>
    <scope>NUCLEOTIDE SEQUENCE [LARGE SCALE GENOMIC DNA]</scope>
    <source>
        <strain evidence="2">LP-2024</strain>
        <tissue evidence="2">Aerial parts of the thallus</tissue>
    </source>
</reference>
<feature type="region of interest" description="Disordered" evidence="1">
    <location>
        <begin position="1"/>
        <end position="23"/>
    </location>
</feature>